<dbReference type="EMBL" id="CACRUA010000017">
    <property type="protein sequence ID" value="VYU09816.1"/>
    <property type="molecule type" value="Genomic_DNA"/>
</dbReference>
<dbReference type="SUPFAM" id="SSF46785">
    <property type="entry name" value="Winged helix' DNA-binding domain"/>
    <property type="match status" value="1"/>
</dbReference>
<dbReference type="SUPFAM" id="SSF53850">
    <property type="entry name" value="Periplasmic binding protein-like II"/>
    <property type="match status" value="1"/>
</dbReference>
<dbReference type="Gene3D" id="3.40.190.290">
    <property type="match status" value="1"/>
</dbReference>
<dbReference type="InterPro" id="IPR036388">
    <property type="entry name" value="WH-like_DNA-bd_sf"/>
</dbReference>
<dbReference type="AlphaFoldDB" id="A0A6N3BYI3"/>
<keyword evidence="3" id="KW-0238">DNA-binding</keyword>
<dbReference type="Pfam" id="PF00126">
    <property type="entry name" value="HTH_1"/>
    <property type="match status" value="1"/>
</dbReference>
<gene>
    <name evidence="6" type="primary">cysL_3</name>
    <name evidence="6" type="ORF">CSLFYP84_01310</name>
</gene>
<dbReference type="GO" id="GO:0000976">
    <property type="term" value="F:transcription cis-regulatory region binding"/>
    <property type="evidence" value="ECO:0007669"/>
    <property type="project" value="TreeGrafter"/>
</dbReference>
<dbReference type="InterPro" id="IPR036390">
    <property type="entry name" value="WH_DNA-bd_sf"/>
</dbReference>
<dbReference type="Gene3D" id="1.10.10.10">
    <property type="entry name" value="Winged helix-like DNA-binding domain superfamily/Winged helix DNA-binding domain"/>
    <property type="match status" value="1"/>
</dbReference>
<dbReference type="PANTHER" id="PTHR30126">
    <property type="entry name" value="HTH-TYPE TRANSCRIPTIONAL REGULATOR"/>
    <property type="match status" value="1"/>
</dbReference>
<evidence type="ECO:0000259" key="5">
    <source>
        <dbReference type="PROSITE" id="PS50931"/>
    </source>
</evidence>
<dbReference type="PANTHER" id="PTHR30126:SF39">
    <property type="entry name" value="HTH-TYPE TRANSCRIPTIONAL REGULATOR CYSL"/>
    <property type="match status" value="1"/>
</dbReference>
<evidence type="ECO:0000256" key="1">
    <source>
        <dbReference type="ARBA" id="ARBA00009437"/>
    </source>
</evidence>
<evidence type="ECO:0000313" key="6">
    <source>
        <dbReference type="EMBL" id="VYU09816.1"/>
    </source>
</evidence>
<dbReference type="Pfam" id="PF03466">
    <property type="entry name" value="LysR_substrate"/>
    <property type="match status" value="1"/>
</dbReference>
<dbReference type="CDD" id="cd05466">
    <property type="entry name" value="PBP2_LTTR_substrate"/>
    <property type="match status" value="1"/>
</dbReference>
<dbReference type="InterPro" id="IPR005119">
    <property type="entry name" value="LysR_subst-bd"/>
</dbReference>
<protein>
    <submittedName>
        <fullName evidence="6">HTH-type transcriptional regulator CysL</fullName>
    </submittedName>
</protein>
<organism evidence="6">
    <name type="scientific">Clostridium symbiosum</name>
    <name type="common">Bacteroides symbiosus</name>
    <dbReference type="NCBI Taxonomy" id="1512"/>
    <lineage>
        <taxon>Bacteria</taxon>
        <taxon>Bacillati</taxon>
        <taxon>Bacillota</taxon>
        <taxon>Clostridia</taxon>
        <taxon>Lachnospirales</taxon>
        <taxon>Lachnospiraceae</taxon>
        <taxon>Otoolea</taxon>
    </lineage>
</organism>
<keyword evidence="4" id="KW-0804">Transcription</keyword>
<keyword evidence="2" id="KW-0805">Transcription regulation</keyword>
<accession>A0A6N3BYI3</accession>
<comment type="similarity">
    <text evidence="1">Belongs to the LysR transcriptional regulatory family.</text>
</comment>
<name>A0A6N3BYI3_CLOSY</name>
<proteinExistence type="inferred from homology"/>
<dbReference type="PRINTS" id="PR00039">
    <property type="entry name" value="HTHLYSR"/>
</dbReference>
<evidence type="ECO:0000256" key="4">
    <source>
        <dbReference type="ARBA" id="ARBA00023163"/>
    </source>
</evidence>
<evidence type="ECO:0000256" key="3">
    <source>
        <dbReference type="ARBA" id="ARBA00023125"/>
    </source>
</evidence>
<dbReference type="InterPro" id="IPR000847">
    <property type="entry name" value="LysR_HTH_N"/>
</dbReference>
<dbReference type="PROSITE" id="PS50931">
    <property type="entry name" value="HTH_LYSR"/>
    <property type="match status" value="1"/>
</dbReference>
<evidence type="ECO:0000256" key="2">
    <source>
        <dbReference type="ARBA" id="ARBA00023015"/>
    </source>
</evidence>
<reference evidence="6" key="1">
    <citation type="submission" date="2019-11" db="EMBL/GenBank/DDBJ databases">
        <authorList>
            <person name="Feng L."/>
        </authorList>
    </citation>
    <scope>NUCLEOTIDE SEQUENCE</scope>
    <source>
        <strain evidence="6">CsymbiosumLFYP84</strain>
    </source>
</reference>
<dbReference type="GO" id="GO:0003700">
    <property type="term" value="F:DNA-binding transcription factor activity"/>
    <property type="evidence" value="ECO:0007669"/>
    <property type="project" value="InterPro"/>
</dbReference>
<sequence length="319" mass="36235">MQANQEIFLLVAEEMSISRAAQRAFVSQQCVSDHIKRMEQNYGVRLFTRKPRFQLTEAGQSMLHSLQKIQAIESSLLDSLAKRAGGMKGSFTMGISASRAQIFLPWVIPEYSRTFPEVEIRFLMNDTVVLAESLRKGNLDLFLGVNTPYSEDLSFTPLCRDELCFMISDGLLKRRFGKEYAHLLAAETDLSQFADIPFIKSYSTSVVNSALKEYLDQHHIDLYSPYQISDTDTQISLCAKGVGAGIGPRMLLSRIHTHNRNCPEEEYIHILPVKNFNKFLQIDLVSLNYIEKPLYVQAFEEMAVRAIQKNYMAGDLVTP</sequence>
<feature type="domain" description="HTH lysR-type" evidence="5">
    <location>
        <begin position="1"/>
        <end position="56"/>
    </location>
</feature>